<feature type="non-terminal residue" evidence="1">
    <location>
        <position position="1"/>
    </location>
</feature>
<gene>
    <name evidence="1" type="ORF">HMPREF0293_2004</name>
</gene>
<evidence type="ECO:0000313" key="2">
    <source>
        <dbReference type="Proteomes" id="UP000006237"/>
    </source>
</evidence>
<comment type="caution">
    <text evidence="1">The sequence shown here is derived from an EMBL/GenBank/DDBJ whole genome shotgun (WGS) entry which is preliminary data.</text>
</comment>
<dbReference type="RefSeq" id="WP_005396422.1">
    <property type="nucleotide sequence ID" value="NZ_GG667067.1"/>
</dbReference>
<keyword evidence="2" id="KW-1185">Reference proteome</keyword>
<dbReference type="EMBL" id="ACHF01000086">
    <property type="protein sequence ID" value="EEI62509.1"/>
    <property type="molecule type" value="Genomic_DNA"/>
</dbReference>
<proteinExistence type="predicted"/>
<protein>
    <submittedName>
        <fullName evidence="1">Uncharacterized protein</fullName>
    </submittedName>
</protein>
<evidence type="ECO:0000313" key="1">
    <source>
        <dbReference type="EMBL" id="EEI62509.1"/>
    </source>
</evidence>
<accession>A0ABP2DS94</accession>
<sequence>KQNDEATRATAQVAGALEREDDALLLILSGDASARQKLAAERLNVDGSVATLDEVLNAPFEQDLVDGLRRALDEYRRAA</sequence>
<organism evidence="1 2">
    <name type="scientific">Corynebacterium glucuronolyticum ATCC 51866</name>
    <dbReference type="NCBI Taxonomy" id="548478"/>
    <lineage>
        <taxon>Bacteria</taxon>
        <taxon>Bacillati</taxon>
        <taxon>Actinomycetota</taxon>
        <taxon>Actinomycetes</taxon>
        <taxon>Mycobacteriales</taxon>
        <taxon>Corynebacteriaceae</taxon>
        <taxon>Corynebacterium</taxon>
    </lineage>
</organism>
<feature type="non-terminal residue" evidence="1">
    <location>
        <position position="79"/>
    </location>
</feature>
<reference evidence="1 2" key="1">
    <citation type="submission" date="2009-01" db="EMBL/GenBank/DDBJ databases">
        <authorList>
            <person name="Qin X."/>
            <person name="Bachman B."/>
            <person name="Battles P."/>
            <person name="Bell A."/>
            <person name="Bess C."/>
            <person name="Bickham C."/>
            <person name="Chaboub L."/>
            <person name="Chen D."/>
            <person name="Coyle M."/>
            <person name="Deiros D.R."/>
            <person name="Dinh H."/>
            <person name="Forbes L."/>
            <person name="Fowler G."/>
            <person name="Francisco L."/>
            <person name="Fu Q."/>
            <person name="Gubbala S."/>
            <person name="Hale W."/>
            <person name="Han Y."/>
            <person name="Hemphill L."/>
            <person name="Highlander S.K."/>
            <person name="Hirani K."/>
            <person name="Hogues M."/>
            <person name="Jackson L."/>
            <person name="Jakkamsetti A."/>
            <person name="Javaid M."/>
            <person name="Jiang H."/>
            <person name="Korchina V."/>
            <person name="Kovar C."/>
            <person name="Lara F."/>
            <person name="Lee S."/>
            <person name="Mata R."/>
            <person name="Mathew T."/>
            <person name="Moen C."/>
            <person name="Morales K."/>
            <person name="Munidasa M."/>
            <person name="Nazareth L."/>
            <person name="Ngo R."/>
            <person name="Nguyen L."/>
            <person name="Okwuonu G."/>
            <person name="Ongeri F."/>
            <person name="Patil S."/>
            <person name="Petrosino J."/>
            <person name="Pham C."/>
            <person name="Pham P."/>
            <person name="Pu L.-L."/>
            <person name="Puazo M."/>
            <person name="Raj R."/>
            <person name="Reid J."/>
            <person name="Rouhana J."/>
            <person name="Saada N."/>
            <person name="Shang Y."/>
            <person name="Simmons D."/>
            <person name="Thornton R."/>
            <person name="Warren J."/>
            <person name="Weissenberger G."/>
            <person name="Zhang J."/>
            <person name="Zhang L."/>
            <person name="Zhou C."/>
            <person name="Zhu D."/>
            <person name="Muzny D."/>
            <person name="Worley K."/>
            <person name="Gibbs R."/>
        </authorList>
    </citation>
    <scope>NUCLEOTIDE SEQUENCE [LARGE SCALE GENOMIC DNA]</scope>
    <source>
        <strain evidence="1 2">ATCC 51866</strain>
    </source>
</reference>
<name>A0ABP2DS94_9CORY</name>
<dbReference type="Proteomes" id="UP000006237">
    <property type="component" value="Unassembled WGS sequence"/>
</dbReference>